<accession>A0A0U1LU72</accession>
<keyword evidence="2" id="KW-0805">Transcription regulation</keyword>
<feature type="domain" description="Zn(2)-C6 fungal-type" evidence="7">
    <location>
        <begin position="28"/>
        <end position="66"/>
    </location>
</feature>
<keyword evidence="9" id="KW-1185">Reference proteome</keyword>
<evidence type="ECO:0000259" key="7">
    <source>
        <dbReference type="SMART" id="SM00066"/>
    </source>
</evidence>
<dbReference type="Pfam" id="PF04082">
    <property type="entry name" value="Fungal_trans"/>
    <property type="match status" value="1"/>
</dbReference>
<keyword evidence="5" id="KW-0539">Nucleus</keyword>
<evidence type="ECO:0000256" key="1">
    <source>
        <dbReference type="ARBA" id="ARBA00022723"/>
    </source>
</evidence>
<dbReference type="CDD" id="cd12148">
    <property type="entry name" value="fungal_TF_MHR"/>
    <property type="match status" value="1"/>
</dbReference>
<gene>
    <name evidence="8" type="ORF">PISL3812_03966</name>
</gene>
<dbReference type="STRING" id="28573.A0A0U1LU72"/>
<sequence>MKSNRQLAPAPPGSRFVEEPNEGKKQRKNVTSACHACKCSGVPPCSTCIKSNTECVFDAEGDQRRKLNVKRKIDDLEDDRRLFVQLVETLRTGGPEANVKEMADKLQPSVDFDDAKSILRQHMGGQARTQATDVIEADQEKTGLTGRQHDTPKTTSRQRTSMLPVRRLTDMPIVSVPALPWTNVTDDDSFVSHLLSLWITWHLPWYHYIDQKIFIKAMQTRDLGSSLCSPFLVNAILADACFLSDYPEAWADENDTTSRGKHFWMEAKRLLDEEEGRVSIPTTQGLGVMCSCATVMGKDRVGWLYALQAIEGMRTLRRTESRRVIETGLLAHDLKQLLDRIEMGQFNTFVSGAMVFQIPPSAKAPERCMRIPVHQNSHQEQFLPYPHSGTPIPAHNDCVLNELTKIGEIVWDISTLLFREDRNHVRSELTTAVQGWHARLLGWWSARPRCMDYMLNPVPGVLALHMYYHTIVITLYAFLKTAPSNADVHTLKSADEARRICLSSAHAIGQLIETQQQAWGPDPGPVANAQWMTIAQCILMEDLQNAESHAAFMKLCNAHMHAAKRWLLPRGTMRMIQLTAQRMGDPLPDDVVAHFRDFEKQYWEPELARAFSSRYPNFAVAIRYRDAGVPEDLELDVFLQKWVNLDEDPTKNT</sequence>
<dbReference type="EMBL" id="CVMT01000003">
    <property type="protein sequence ID" value="CRG86953.1"/>
    <property type="molecule type" value="Genomic_DNA"/>
</dbReference>
<dbReference type="Proteomes" id="UP000054383">
    <property type="component" value="Unassembled WGS sequence"/>
</dbReference>
<dbReference type="GO" id="GO:0000981">
    <property type="term" value="F:DNA-binding transcription factor activity, RNA polymerase II-specific"/>
    <property type="evidence" value="ECO:0007669"/>
    <property type="project" value="InterPro"/>
</dbReference>
<dbReference type="AlphaFoldDB" id="A0A0U1LU72"/>
<dbReference type="GO" id="GO:0008270">
    <property type="term" value="F:zinc ion binding"/>
    <property type="evidence" value="ECO:0007669"/>
    <property type="project" value="InterPro"/>
</dbReference>
<evidence type="ECO:0000313" key="9">
    <source>
        <dbReference type="Proteomes" id="UP000054383"/>
    </source>
</evidence>
<reference evidence="8 9" key="1">
    <citation type="submission" date="2015-04" db="EMBL/GenBank/DDBJ databases">
        <authorList>
            <person name="Syromyatnikov M.Y."/>
            <person name="Popov V.N."/>
        </authorList>
    </citation>
    <scope>NUCLEOTIDE SEQUENCE [LARGE SCALE GENOMIC DNA]</scope>
    <source>
        <strain evidence="8">WF-38-12</strain>
    </source>
</reference>
<dbReference type="CDD" id="cd00067">
    <property type="entry name" value="GAL4"/>
    <property type="match status" value="1"/>
</dbReference>
<dbReference type="InterPro" id="IPR053187">
    <property type="entry name" value="Notoamide_regulator"/>
</dbReference>
<dbReference type="OMA" id="SSRYPNF"/>
<dbReference type="Gene3D" id="4.10.240.10">
    <property type="entry name" value="Zn(2)-C6 fungal-type DNA-binding domain"/>
    <property type="match status" value="1"/>
</dbReference>
<feature type="region of interest" description="Disordered" evidence="6">
    <location>
        <begin position="139"/>
        <end position="158"/>
    </location>
</feature>
<keyword evidence="4" id="KW-0804">Transcription</keyword>
<dbReference type="SUPFAM" id="SSF57701">
    <property type="entry name" value="Zn2/Cys6 DNA-binding domain"/>
    <property type="match status" value="1"/>
</dbReference>
<proteinExistence type="predicted"/>
<dbReference type="GO" id="GO:0003677">
    <property type="term" value="F:DNA binding"/>
    <property type="evidence" value="ECO:0007669"/>
    <property type="project" value="UniProtKB-KW"/>
</dbReference>
<evidence type="ECO:0000256" key="3">
    <source>
        <dbReference type="ARBA" id="ARBA00023125"/>
    </source>
</evidence>
<dbReference type="InterPro" id="IPR036864">
    <property type="entry name" value="Zn2-C6_fun-type_DNA-bd_sf"/>
</dbReference>
<evidence type="ECO:0000256" key="6">
    <source>
        <dbReference type="SAM" id="MobiDB-lite"/>
    </source>
</evidence>
<dbReference type="PANTHER" id="PTHR47256">
    <property type="entry name" value="ZN(II)2CYS6 TRANSCRIPTION FACTOR (EUROFUNG)-RELATED"/>
    <property type="match status" value="1"/>
</dbReference>
<protein>
    <submittedName>
        <fullName evidence="8">Nitrogen assimilation transcription factor nirA</fullName>
    </submittedName>
</protein>
<dbReference type="SMART" id="SM00066">
    <property type="entry name" value="GAL4"/>
    <property type="match status" value="1"/>
</dbReference>
<dbReference type="OrthoDB" id="2593732at2759"/>
<dbReference type="InterPro" id="IPR001138">
    <property type="entry name" value="Zn2Cys6_DnaBD"/>
</dbReference>
<evidence type="ECO:0000313" key="8">
    <source>
        <dbReference type="EMBL" id="CRG86953.1"/>
    </source>
</evidence>
<evidence type="ECO:0000256" key="4">
    <source>
        <dbReference type="ARBA" id="ARBA00023163"/>
    </source>
</evidence>
<feature type="region of interest" description="Disordered" evidence="6">
    <location>
        <begin position="1"/>
        <end position="25"/>
    </location>
</feature>
<dbReference type="PANTHER" id="PTHR47256:SF1">
    <property type="entry name" value="ZN(II)2CYS6 TRANSCRIPTION FACTOR (EUROFUNG)"/>
    <property type="match status" value="1"/>
</dbReference>
<organism evidence="8 9">
    <name type="scientific">Talaromyces islandicus</name>
    <name type="common">Penicillium islandicum</name>
    <dbReference type="NCBI Taxonomy" id="28573"/>
    <lineage>
        <taxon>Eukaryota</taxon>
        <taxon>Fungi</taxon>
        <taxon>Dikarya</taxon>
        <taxon>Ascomycota</taxon>
        <taxon>Pezizomycotina</taxon>
        <taxon>Eurotiomycetes</taxon>
        <taxon>Eurotiomycetidae</taxon>
        <taxon>Eurotiales</taxon>
        <taxon>Trichocomaceae</taxon>
        <taxon>Talaromyces</taxon>
        <taxon>Talaromyces sect. Islandici</taxon>
    </lineage>
</organism>
<name>A0A0U1LU72_TALIS</name>
<keyword evidence="3" id="KW-0238">DNA-binding</keyword>
<evidence type="ECO:0000256" key="2">
    <source>
        <dbReference type="ARBA" id="ARBA00023015"/>
    </source>
</evidence>
<keyword evidence="1" id="KW-0479">Metal-binding</keyword>
<evidence type="ECO:0000256" key="5">
    <source>
        <dbReference type="ARBA" id="ARBA00023242"/>
    </source>
</evidence>
<dbReference type="InterPro" id="IPR007219">
    <property type="entry name" value="XnlR_reg_dom"/>
</dbReference>
<dbReference type="GO" id="GO:0006351">
    <property type="term" value="P:DNA-templated transcription"/>
    <property type="evidence" value="ECO:0007669"/>
    <property type="project" value="InterPro"/>
</dbReference>